<keyword evidence="7" id="KW-0249">Electron transport</keyword>
<evidence type="ECO:0000256" key="5">
    <source>
        <dbReference type="ARBA" id="ARBA00022692"/>
    </source>
</evidence>
<dbReference type="HOGENOM" id="CLU_2347607_0_0_1"/>
<dbReference type="Gene3D" id="1.20.5.260">
    <property type="entry name" value="Cytochrome b-c1 complex subunit 9"/>
    <property type="match status" value="1"/>
</dbReference>
<keyword evidence="3" id="KW-0813">Transport</keyword>
<reference evidence="14 15" key="1">
    <citation type="journal article" date="2014" name="Genome Announc.">
        <title>Genome sequence of the basidiomycetous fungus Pseudozyma aphidis DSM70725, an efficient producer of biosurfactant mannosylerythritol lipids.</title>
        <authorList>
            <person name="Lorenz S."/>
            <person name="Guenther M."/>
            <person name="Grumaz C."/>
            <person name="Rupp S."/>
            <person name="Zibek S."/>
            <person name="Sohn K."/>
        </authorList>
    </citation>
    <scope>NUCLEOTIDE SEQUENCE [LARGE SCALE GENOMIC DNA]</scope>
    <source>
        <strain evidence="15">ATCC 32657 / CBS 517.83 / DSM 70725 / JCM 10318 / NBRC 10182 / NRRL Y-7954 / St-0401</strain>
    </source>
</reference>
<dbReference type="GO" id="GO:0005743">
    <property type="term" value="C:mitochondrial inner membrane"/>
    <property type="evidence" value="ECO:0007669"/>
    <property type="project" value="UniProtKB-SubCell"/>
</dbReference>
<evidence type="ECO:0000256" key="8">
    <source>
        <dbReference type="ARBA" id="ARBA00022989"/>
    </source>
</evidence>
<feature type="compositionally biased region" description="Polar residues" evidence="12">
    <location>
        <begin position="55"/>
        <end position="79"/>
    </location>
</feature>
<dbReference type="FunFam" id="1.20.5.260:FF:000001">
    <property type="entry name" value="Cytochrome b-c1 complex subunit 9"/>
    <property type="match status" value="1"/>
</dbReference>
<keyword evidence="15" id="KW-1185">Reference proteome</keyword>
<name>W3VHR1_MOEAP</name>
<evidence type="ECO:0000256" key="1">
    <source>
        <dbReference type="ARBA" id="ARBA00004434"/>
    </source>
</evidence>
<dbReference type="GO" id="GO:0045275">
    <property type="term" value="C:respiratory chain complex III"/>
    <property type="evidence" value="ECO:0007669"/>
    <property type="project" value="InterPro"/>
</dbReference>
<keyword evidence="9" id="KW-0496">Mitochondrion</keyword>
<evidence type="ECO:0000256" key="6">
    <source>
        <dbReference type="ARBA" id="ARBA00022792"/>
    </source>
</evidence>
<gene>
    <name evidence="14" type="ORF">PaG_05523</name>
</gene>
<evidence type="ECO:0000256" key="4">
    <source>
        <dbReference type="ARBA" id="ARBA00022660"/>
    </source>
</evidence>
<evidence type="ECO:0000256" key="13">
    <source>
        <dbReference type="SAM" id="Phobius"/>
    </source>
</evidence>
<dbReference type="Proteomes" id="UP000019462">
    <property type="component" value="Unassembled WGS sequence"/>
</dbReference>
<evidence type="ECO:0000256" key="9">
    <source>
        <dbReference type="ARBA" id="ARBA00023128"/>
    </source>
</evidence>
<evidence type="ECO:0000313" key="15">
    <source>
        <dbReference type="Proteomes" id="UP000019462"/>
    </source>
</evidence>
<dbReference type="EMBL" id="AWNI01000037">
    <property type="protein sequence ID" value="ETS60327.1"/>
    <property type="molecule type" value="Genomic_DNA"/>
</dbReference>
<evidence type="ECO:0000256" key="2">
    <source>
        <dbReference type="ARBA" id="ARBA00007856"/>
    </source>
</evidence>
<dbReference type="PANTHER" id="PTHR12980:SF0">
    <property type="entry name" value="CYTOCHROME B-C1 COMPLEX SUBUNIT 9"/>
    <property type="match status" value="1"/>
</dbReference>
<evidence type="ECO:0000256" key="10">
    <source>
        <dbReference type="ARBA" id="ARBA00023136"/>
    </source>
</evidence>
<comment type="similarity">
    <text evidence="2">Belongs to the UQCR10/QCR9 family.</text>
</comment>
<dbReference type="GO" id="GO:0006122">
    <property type="term" value="P:mitochondrial electron transport, ubiquinol to cytochrome c"/>
    <property type="evidence" value="ECO:0007669"/>
    <property type="project" value="InterPro"/>
</dbReference>
<dbReference type="PANTHER" id="PTHR12980">
    <property type="entry name" value="UBIQUINOL-CYTOCHROME C REDUCTASE COMPLEX, SUBUNIT X"/>
    <property type="match status" value="1"/>
</dbReference>
<evidence type="ECO:0000256" key="7">
    <source>
        <dbReference type="ARBA" id="ARBA00022982"/>
    </source>
</evidence>
<accession>W3VHR1</accession>
<keyword evidence="6" id="KW-0999">Mitochondrion inner membrane</keyword>
<evidence type="ECO:0000256" key="12">
    <source>
        <dbReference type="SAM" id="MobiDB-lite"/>
    </source>
</evidence>
<dbReference type="Pfam" id="PF05365">
    <property type="entry name" value="UCR_UQCRX_QCR9"/>
    <property type="match status" value="1"/>
</dbReference>
<dbReference type="InterPro" id="IPR036656">
    <property type="entry name" value="QCR9_sf"/>
</dbReference>
<feature type="region of interest" description="Disordered" evidence="12">
    <location>
        <begin position="52"/>
        <end position="97"/>
    </location>
</feature>
<proteinExistence type="inferred from homology"/>
<evidence type="ECO:0000313" key="14">
    <source>
        <dbReference type="EMBL" id="ETS60327.1"/>
    </source>
</evidence>
<dbReference type="OrthoDB" id="44067at2759"/>
<dbReference type="AlphaFoldDB" id="W3VHR1"/>
<comment type="subcellular location">
    <subcellularLocation>
        <location evidence="1">Mitochondrion inner membrane</location>
        <topology evidence="1">Single-pass membrane protein</topology>
    </subcellularLocation>
</comment>
<evidence type="ECO:0000256" key="11">
    <source>
        <dbReference type="ARBA" id="ARBA00044247"/>
    </source>
</evidence>
<dbReference type="SUPFAM" id="SSF81514">
    <property type="entry name" value="Subunit X (non-heme 7 kDa protein) of cytochrome bc1 complex (Ubiquinol-cytochrome c reductase)"/>
    <property type="match status" value="1"/>
</dbReference>
<protein>
    <recommendedName>
        <fullName evidence="11">Complex III subunit 9</fullName>
    </recommendedName>
</protein>
<feature type="transmembrane region" description="Helical" evidence="13">
    <location>
        <begin position="16"/>
        <end position="36"/>
    </location>
</feature>
<feature type="compositionally biased region" description="Basic and acidic residues" evidence="12">
    <location>
        <begin position="84"/>
        <end position="97"/>
    </location>
</feature>
<organism evidence="14 15">
    <name type="scientific">Moesziomyces aphidis</name>
    <name type="common">Pseudozyma aphidis</name>
    <dbReference type="NCBI Taxonomy" id="84754"/>
    <lineage>
        <taxon>Eukaryota</taxon>
        <taxon>Fungi</taxon>
        <taxon>Dikarya</taxon>
        <taxon>Basidiomycota</taxon>
        <taxon>Ustilaginomycotina</taxon>
        <taxon>Ustilaginomycetes</taxon>
        <taxon>Ustilaginales</taxon>
        <taxon>Ustilaginaceae</taxon>
        <taxon>Moesziomyces</taxon>
    </lineage>
</organism>
<keyword evidence="10 13" id="KW-0472">Membrane</keyword>
<sequence>MSLAKSVYNTVFKRNSVYVGSIFFGAFAFGIGYDLATTAWWDAHNKGVSLASPLPHTTAQPTQQPLTHTHPCSSSSIPKRQQKQWKDIRGKFLEDSE</sequence>
<keyword evidence="4" id="KW-0679">Respiratory chain</keyword>
<dbReference type="InterPro" id="IPR008027">
    <property type="entry name" value="QCR9"/>
</dbReference>
<keyword evidence="5 13" id="KW-0812">Transmembrane</keyword>
<keyword evidence="8 13" id="KW-1133">Transmembrane helix</keyword>
<evidence type="ECO:0000256" key="3">
    <source>
        <dbReference type="ARBA" id="ARBA00022448"/>
    </source>
</evidence>
<comment type="caution">
    <text evidence="14">The sequence shown here is derived from an EMBL/GenBank/DDBJ whole genome shotgun (WGS) entry which is preliminary data.</text>
</comment>